<feature type="region of interest" description="Disordered" evidence="2">
    <location>
        <begin position="72"/>
        <end position="149"/>
    </location>
</feature>
<dbReference type="Proteomes" id="UP000076603">
    <property type="component" value="Unassembled WGS sequence"/>
</dbReference>
<dbReference type="AlphaFoldDB" id="A0A161YSM9"/>
<dbReference type="PANTHER" id="PTHR37293:SF5">
    <property type="entry name" value="DNA REPLICATION PROTEIN"/>
    <property type="match status" value="1"/>
</dbReference>
<dbReference type="EMBL" id="LWAE01000001">
    <property type="protein sequence ID" value="KZL94072.1"/>
    <property type="molecule type" value="Genomic_DNA"/>
</dbReference>
<evidence type="ECO:0000259" key="3">
    <source>
        <dbReference type="Pfam" id="PF07261"/>
    </source>
</evidence>
<dbReference type="NCBIfam" id="TIGR01446">
    <property type="entry name" value="DnaD_dom"/>
    <property type="match status" value="1"/>
</dbReference>
<dbReference type="InterPro" id="IPR006343">
    <property type="entry name" value="DnaB/C_C"/>
</dbReference>
<proteinExistence type="inferred from homology"/>
<feature type="domain" description="DnaB/C C-terminal" evidence="3">
    <location>
        <begin position="169"/>
        <end position="232"/>
    </location>
</feature>
<dbReference type="InterPro" id="IPR053162">
    <property type="entry name" value="DnaD"/>
</dbReference>
<protein>
    <submittedName>
        <fullName evidence="4">Replication initiation and membrane attachment</fullName>
    </submittedName>
</protein>
<comment type="similarity">
    <text evidence="1">Belongs to the DnaB/DnaD family.</text>
</comment>
<organism evidence="4 5">
    <name type="scientific">Clostridium magnum DSM 2767</name>
    <dbReference type="NCBI Taxonomy" id="1121326"/>
    <lineage>
        <taxon>Bacteria</taxon>
        <taxon>Bacillati</taxon>
        <taxon>Bacillota</taxon>
        <taxon>Clostridia</taxon>
        <taxon>Eubacteriales</taxon>
        <taxon>Clostridiaceae</taxon>
        <taxon>Clostridium</taxon>
    </lineage>
</organism>
<feature type="compositionally biased region" description="Polar residues" evidence="2">
    <location>
        <begin position="112"/>
        <end position="128"/>
    </location>
</feature>
<dbReference type="Pfam" id="PF07261">
    <property type="entry name" value="DnaB_2"/>
    <property type="match status" value="1"/>
</dbReference>
<dbReference type="SUPFAM" id="SSF158499">
    <property type="entry name" value="DnaD domain-like"/>
    <property type="match status" value="1"/>
</dbReference>
<evidence type="ECO:0000313" key="5">
    <source>
        <dbReference type="Proteomes" id="UP000076603"/>
    </source>
</evidence>
<feature type="compositionally biased region" description="Polar residues" evidence="2">
    <location>
        <begin position="72"/>
        <end position="98"/>
    </location>
</feature>
<dbReference type="Gene3D" id="1.10.10.630">
    <property type="entry name" value="DnaD domain-like"/>
    <property type="match status" value="1"/>
</dbReference>
<evidence type="ECO:0000256" key="2">
    <source>
        <dbReference type="SAM" id="MobiDB-lite"/>
    </source>
</evidence>
<dbReference type="InterPro" id="IPR034829">
    <property type="entry name" value="DnaD-like_sf"/>
</dbReference>
<gene>
    <name evidence="4" type="ORF">CLMAG_11250</name>
</gene>
<dbReference type="RefSeq" id="WP_073393114.1">
    <property type="nucleotide sequence ID" value="NZ_LWAE01000001.1"/>
</dbReference>
<name>A0A161YSM9_9CLOT</name>
<evidence type="ECO:0000313" key="4">
    <source>
        <dbReference type="EMBL" id="KZL94072.1"/>
    </source>
</evidence>
<feature type="region of interest" description="Disordered" evidence="2">
    <location>
        <begin position="247"/>
        <end position="290"/>
    </location>
</feature>
<dbReference type="OrthoDB" id="9803733at2"/>
<accession>A0A161YSM9</accession>
<comment type="caution">
    <text evidence="4">The sequence shown here is derived from an EMBL/GenBank/DDBJ whole genome shotgun (WGS) entry which is preliminary data.</text>
</comment>
<dbReference type="PANTHER" id="PTHR37293">
    <property type="entry name" value="PHAGE REPLICATION PROTEIN-RELATED"/>
    <property type="match status" value="1"/>
</dbReference>
<dbReference type="PATRIC" id="fig|1121326.3.peg.1086"/>
<evidence type="ECO:0000256" key="1">
    <source>
        <dbReference type="ARBA" id="ARBA00093462"/>
    </source>
</evidence>
<sequence>MRLVNFLVKWCTIKKAIKKLEGMGIVIAGNFNRSKVDKTKWYTIDYKALEELYEAENDKEKDRESCEDKIATTTDKVNQSSDINNQCTDINNQTTDINELSKGEEIPEEEVNSNGPIPETTTETNSQDNNKDDSKAQGQESNSPEDLILFPEESVDGFKKIVCFYSENIRLPGSYELEKIKYLHDEFKEPKLIILALQQAIERNARNLRYVETVLYNWRDNGIKTLEEAEKFIESYKKYKGDGDNGQFKGIHGQNKCYNSKTSRTDGTKWSGYKPPEPKRRTDTDDSGLI</sequence>
<dbReference type="STRING" id="1121326.CLMAG_11250"/>
<keyword evidence="5" id="KW-1185">Reference proteome</keyword>
<reference evidence="4 5" key="1">
    <citation type="submission" date="2016-04" db="EMBL/GenBank/DDBJ databases">
        <title>Genome sequence of Clostridium magnum DSM 2767.</title>
        <authorList>
            <person name="Poehlein A."/>
            <person name="Uhlig R."/>
            <person name="Fischer R."/>
            <person name="Bahl H."/>
            <person name="Daniel R."/>
        </authorList>
    </citation>
    <scope>NUCLEOTIDE SEQUENCE [LARGE SCALE GENOMIC DNA]</scope>
    <source>
        <strain evidence="4 5">DSM 2767</strain>
    </source>
</reference>